<keyword evidence="1" id="KW-0732">Signal</keyword>
<evidence type="ECO:0000313" key="2">
    <source>
        <dbReference type="EMBL" id="VDD95937.1"/>
    </source>
</evidence>
<accession>A0A0N4VKJ2</accession>
<keyword evidence="3" id="KW-1185">Reference proteome</keyword>
<protein>
    <submittedName>
        <fullName evidence="4">Dirigent protein</fullName>
    </submittedName>
</protein>
<evidence type="ECO:0000313" key="3">
    <source>
        <dbReference type="Proteomes" id="UP000274131"/>
    </source>
</evidence>
<dbReference type="EMBL" id="UXUI01011094">
    <property type="protein sequence ID" value="VDD95937.1"/>
    <property type="molecule type" value="Genomic_DNA"/>
</dbReference>
<dbReference type="WBParaSite" id="EVEC_0001138001-mRNA-1">
    <property type="protein sequence ID" value="EVEC_0001138001-mRNA-1"/>
    <property type="gene ID" value="EVEC_0001138001"/>
</dbReference>
<feature type="signal peptide" evidence="1">
    <location>
        <begin position="1"/>
        <end position="19"/>
    </location>
</feature>
<reference evidence="4" key="1">
    <citation type="submission" date="2017-02" db="UniProtKB">
        <authorList>
            <consortium name="WormBaseParasite"/>
        </authorList>
    </citation>
    <scope>IDENTIFICATION</scope>
</reference>
<evidence type="ECO:0000256" key="1">
    <source>
        <dbReference type="SAM" id="SignalP"/>
    </source>
</evidence>
<dbReference type="AlphaFoldDB" id="A0A0N4VKJ2"/>
<proteinExistence type="predicted"/>
<evidence type="ECO:0000313" key="4">
    <source>
        <dbReference type="WBParaSite" id="EVEC_0001138001-mRNA-1"/>
    </source>
</evidence>
<gene>
    <name evidence="2" type="ORF">EVEC_LOCUS10688</name>
</gene>
<dbReference type="Proteomes" id="UP000274131">
    <property type="component" value="Unassembled WGS sequence"/>
</dbReference>
<name>A0A0N4VKJ2_ENTVE</name>
<feature type="chain" id="PRO_5043123079" evidence="1">
    <location>
        <begin position="20"/>
        <end position="123"/>
    </location>
</feature>
<organism evidence="4">
    <name type="scientific">Enterobius vermicularis</name>
    <name type="common">Human pinworm</name>
    <dbReference type="NCBI Taxonomy" id="51028"/>
    <lineage>
        <taxon>Eukaryota</taxon>
        <taxon>Metazoa</taxon>
        <taxon>Ecdysozoa</taxon>
        <taxon>Nematoda</taxon>
        <taxon>Chromadorea</taxon>
        <taxon>Rhabditida</taxon>
        <taxon>Spirurina</taxon>
        <taxon>Oxyuridomorpha</taxon>
        <taxon>Oxyuroidea</taxon>
        <taxon>Oxyuridae</taxon>
        <taxon>Enterobius</taxon>
    </lineage>
</organism>
<sequence>MSAIVPFLLVLSAALEIECQLCYMCNISLIIRNNLLLLGRSRGSTSSSNSGNSYECEIVQLTQNSFCKEDGRRGARVFTVQGRHLGSIVILGSPDKKVAQSMELPPSYQEARLFTLFSGHFLK</sequence>
<reference evidence="2 3" key="2">
    <citation type="submission" date="2018-10" db="EMBL/GenBank/DDBJ databases">
        <authorList>
            <consortium name="Pathogen Informatics"/>
        </authorList>
    </citation>
    <scope>NUCLEOTIDE SEQUENCE [LARGE SCALE GENOMIC DNA]</scope>
</reference>